<feature type="domain" description="Transglutaminase-like" evidence="3">
    <location>
        <begin position="235"/>
        <end position="294"/>
    </location>
</feature>
<dbReference type="OrthoDB" id="1817605at2"/>
<sequence>MKRLKIILTIIIATIALCSCTKTENNKTPGNDSKWHKNNNSSSPGNSSGEENGDESVSYNNGQVTVLVPTASDVLKEENETVSLDYSNASEGYIMISYKGSNEKVKLQITGNNNITYTYNMENDGYEVFPLTSQSGSYGIKVFENIQKDEYSTVFATSIDVNITNEFGPYLYPSKYVNFNSNTKCVELSKDFTKNAKDEIDVVTNAYNYIINNFEYDYDKAKNVQSGYIPNLDEIFSLKKGICFDYASLTACVLRVQGIPTRLEIGYVRDIYHAWISIYTQKSGWINGIIKFNGTSWELMDPTMASSSTSTKPEDFTADKSDYQTKYVY</sequence>
<reference evidence="4 5" key="1">
    <citation type="submission" date="2016-10" db="EMBL/GenBank/DDBJ databases">
        <authorList>
            <person name="de Groot N.N."/>
        </authorList>
    </citation>
    <scope>NUCLEOTIDE SEQUENCE [LARGE SCALE GENOMIC DNA]</scope>
    <source>
        <strain evidence="4 5">DSM 5522</strain>
    </source>
</reference>
<organism evidence="4 5">
    <name type="scientific">Acetitomaculum ruminis DSM 5522</name>
    <dbReference type="NCBI Taxonomy" id="1120918"/>
    <lineage>
        <taxon>Bacteria</taxon>
        <taxon>Bacillati</taxon>
        <taxon>Bacillota</taxon>
        <taxon>Clostridia</taxon>
        <taxon>Lachnospirales</taxon>
        <taxon>Lachnospiraceae</taxon>
        <taxon>Acetitomaculum</taxon>
    </lineage>
</organism>
<evidence type="ECO:0000313" key="4">
    <source>
        <dbReference type="EMBL" id="SFB03278.1"/>
    </source>
</evidence>
<evidence type="ECO:0000259" key="3">
    <source>
        <dbReference type="SMART" id="SM00460"/>
    </source>
</evidence>
<gene>
    <name evidence="4" type="ORF">SAMN05216249_10784</name>
</gene>
<dbReference type="Pfam" id="PF01841">
    <property type="entry name" value="Transglut_core"/>
    <property type="match status" value="1"/>
</dbReference>
<dbReference type="PANTHER" id="PTHR33490">
    <property type="entry name" value="BLR5614 PROTEIN-RELATED"/>
    <property type="match status" value="1"/>
</dbReference>
<dbReference type="SUPFAM" id="SSF54001">
    <property type="entry name" value="Cysteine proteinases"/>
    <property type="match status" value="1"/>
</dbReference>
<feature type="region of interest" description="Disordered" evidence="1">
    <location>
        <begin position="23"/>
        <end position="58"/>
    </location>
</feature>
<name>A0A1I0XSX3_9FIRM</name>
<dbReference type="RefSeq" id="WP_092871781.1">
    <property type="nucleotide sequence ID" value="NZ_FOJY01000007.1"/>
</dbReference>
<dbReference type="InterPro" id="IPR002931">
    <property type="entry name" value="Transglutaminase-like"/>
</dbReference>
<dbReference type="Proteomes" id="UP000198838">
    <property type="component" value="Unassembled WGS sequence"/>
</dbReference>
<evidence type="ECO:0000313" key="5">
    <source>
        <dbReference type="Proteomes" id="UP000198838"/>
    </source>
</evidence>
<feature type="compositionally biased region" description="Low complexity" evidence="1">
    <location>
        <begin position="38"/>
        <end position="58"/>
    </location>
</feature>
<dbReference type="PANTHER" id="PTHR33490:SF6">
    <property type="entry name" value="SLL1049 PROTEIN"/>
    <property type="match status" value="1"/>
</dbReference>
<evidence type="ECO:0000256" key="1">
    <source>
        <dbReference type="SAM" id="MobiDB-lite"/>
    </source>
</evidence>
<dbReference type="SMART" id="SM00460">
    <property type="entry name" value="TGc"/>
    <property type="match status" value="1"/>
</dbReference>
<proteinExistence type="predicted"/>
<dbReference type="Gene3D" id="3.10.620.30">
    <property type="match status" value="1"/>
</dbReference>
<dbReference type="AlphaFoldDB" id="A0A1I0XSX3"/>
<dbReference type="InterPro" id="IPR038765">
    <property type="entry name" value="Papain-like_cys_pep_sf"/>
</dbReference>
<evidence type="ECO:0000256" key="2">
    <source>
        <dbReference type="SAM" id="SignalP"/>
    </source>
</evidence>
<protein>
    <submittedName>
        <fullName evidence="4">Transglutaminase-like superfamily protein</fullName>
    </submittedName>
</protein>
<keyword evidence="5" id="KW-1185">Reference proteome</keyword>
<keyword evidence="2" id="KW-0732">Signal</keyword>
<feature type="signal peptide" evidence="2">
    <location>
        <begin position="1"/>
        <end position="18"/>
    </location>
</feature>
<feature type="chain" id="PRO_5039596842" evidence="2">
    <location>
        <begin position="19"/>
        <end position="329"/>
    </location>
</feature>
<dbReference type="STRING" id="1120918.SAMN05216249_10784"/>
<dbReference type="EMBL" id="FOJY01000007">
    <property type="protein sequence ID" value="SFB03278.1"/>
    <property type="molecule type" value="Genomic_DNA"/>
</dbReference>
<accession>A0A1I0XSX3</accession>
<dbReference type="PROSITE" id="PS51257">
    <property type="entry name" value="PROKAR_LIPOPROTEIN"/>
    <property type="match status" value="1"/>
</dbReference>